<dbReference type="HOGENOM" id="CLU_010194_44_2_1"/>
<dbReference type="InterPro" id="IPR036291">
    <property type="entry name" value="NAD(P)-bd_dom_sf"/>
</dbReference>
<dbReference type="PANTHER" id="PTHR24320">
    <property type="entry name" value="RETINOL DEHYDROGENASE"/>
    <property type="match status" value="1"/>
</dbReference>
<accession>K3W883</accession>
<evidence type="ECO:0008006" key="5">
    <source>
        <dbReference type="Google" id="ProtNLM"/>
    </source>
</evidence>
<dbReference type="EMBL" id="GL376626">
    <property type="status" value="NOT_ANNOTATED_CDS"/>
    <property type="molecule type" value="Genomic_DNA"/>
</dbReference>
<dbReference type="SUPFAM" id="SSF51735">
    <property type="entry name" value="NAD(P)-binding Rossmann-fold domains"/>
    <property type="match status" value="1"/>
</dbReference>
<dbReference type="PANTHER" id="PTHR24320:SF148">
    <property type="entry name" value="NAD(P)-BINDING ROSSMANN-FOLD SUPERFAMILY PROTEIN"/>
    <property type="match status" value="1"/>
</dbReference>
<sequence>MSTEKTYQAMVTYGQTKLCNLTFALELDRRLKARGITNVISLSCHPGYAATNIMGPPSERSNWFGRAFWSTFSSSPFSQDASMGALPTLYAATAPGVQGGEFYGPSSALFGMWGYPAREDPAAHAKCEATAAHLWKQSEHLANLVFDFNVSPSTKSGKRAQNN</sequence>
<dbReference type="VEuPathDB" id="FungiDB:PYU1_G001174"/>
<dbReference type="EnsemblProtists" id="PYU1_T001174">
    <property type="protein sequence ID" value="PYU1_T001174"/>
    <property type="gene ID" value="PYU1_G001174"/>
</dbReference>
<dbReference type="eggNOG" id="KOG1208">
    <property type="taxonomic scope" value="Eukaryota"/>
</dbReference>
<comment type="similarity">
    <text evidence="1">Belongs to the short-chain dehydrogenases/reductases (SDR) family.</text>
</comment>
<protein>
    <recommendedName>
        <fullName evidence="5">Short-chain dehydrogenase TIC 32, chloroplastic</fullName>
    </recommendedName>
</protein>
<evidence type="ECO:0000313" key="3">
    <source>
        <dbReference type="EnsemblProtists" id="PYU1_T001174"/>
    </source>
</evidence>
<dbReference type="Gene3D" id="3.40.50.720">
    <property type="entry name" value="NAD(P)-binding Rossmann-like Domain"/>
    <property type="match status" value="1"/>
</dbReference>
<evidence type="ECO:0000256" key="1">
    <source>
        <dbReference type="ARBA" id="ARBA00006484"/>
    </source>
</evidence>
<name>K3W883_GLOUD</name>
<dbReference type="InParanoid" id="K3W883"/>
<reference evidence="3" key="3">
    <citation type="submission" date="2015-02" db="UniProtKB">
        <authorList>
            <consortium name="EnsemblProtists"/>
        </authorList>
    </citation>
    <scope>IDENTIFICATION</scope>
    <source>
        <strain evidence="3">DAOM BR144</strain>
    </source>
</reference>
<dbReference type="GO" id="GO:0016491">
    <property type="term" value="F:oxidoreductase activity"/>
    <property type="evidence" value="ECO:0007669"/>
    <property type="project" value="UniProtKB-KW"/>
</dbReference>
<dbReference type="Proteomes" id="UP000019132">
    <property type="component" value="Unassembled WGS sequence"/>
</dbReference>
<reference evidence="4" key="1">
    <citation type="journal article" date="2010" name="Genome Biol.">
        <title>Genome sequence of the necrotrophic plant pathogen Pythium ultimum reveals original pathogenicity mechanisms and effector repertoire.</title>
        <authorList>
            <person name="Levesque C.A."/>
            <person name="Brouwer H."/>
            <person name="Cano L."/>
            <person name="Hamilton J.P."/>
            <person name="Holt C."/>
            <person name="Huitema E."/>
            <person name="Raffaele S."/>
            <person name="Robideau G.P."/>
            <person name="Thines M."/>
            <person name="Win J."/>
            <person name="Zerillo M.M."/>
            <person name="Beakes G.W."/>
            <person name="Boore J.L."/>
            <person name="Busam D."/>
            <person name="Dumas B."/>
            <person name="Ferriera S."/>
            <person name="Fuerstenberg S.I."/>
            <person name="Gachon C.M."/>
            <person name="Gaulin E."/>
            <person name="Govers F."/>
            <person name="Grenville-Briggs L."/>
            <person name="Horner N."/>
            <person name="Hostetler J."/>
            <person name="Jiang R.H."/>
            <person name="Johnson J."/>
            <person name="Krajaejun T."/>
            <person name="Lin H."/>
            <person name="Meijer H.J."/>
            <person name="Moore B."/>
            <person name="Morris P."/>
            <person name="Phuntmart V."/>
            <person name="Puiu D."/>
            <person name="Shetty J."/>
            <person name="Stajich J.E."/>
            <person name="Tripathy S."/>
            <person name="Wawra S."/>
            <person name="van West P."/>
            <person name="Whitty B.R."/>
            <person name="Coutinho P.M."/>
            <person name="Henrissat B."/>
            <person name="Martin F."/>
            <person name="Thomas P.D."/>
            <person name="Tyler B.M."/>
            <person name="De Vries R.P."/>
            <person name="Kamoun S."/>
            <person name="Yandell M."/>
            <person name="Tisserat N."/>
            <person name="Buell C.R."/>
        </authorList>
    </citation>
    <scope>NUCLEOTIDE SEQUENCE</scope>
    <source>
        <strain evidence="4">DAOM:BR144</strain>
    </source>
</reference>
<evidence type="ECO:0000313" key="4">
    <source>
        <dbReference type="Proteomes" id="UP000019132"/>
    </source>
</evidence>
<organism evidence="3 4">
    <name type="scientific">Globisporangium ultimum (strain ATCC 200006 / CBS 805.95 / DAOM BR144)</name>
    <name type="common">Pythium ultimum</name>
    <dbReference type="NCBI Taxonomy" id="431595"/>
    <lineage>
        <taxon>Eukaryota</taxon>
        <taxon>Sar</taxon>
        <taxon>Stramenopiles</taxon>
        <taxon>Oomycota</taxon>
        <taxon>Peronosporomycetes</taxon>
        <taxon>Pythiales</taxon>
        <taxon>Pythiaceae</taxon>
        <taxon>Globisporangium</taxon>
    </lineage>
</organism>
<dbReference type="AlphaFoldDB" id="K3W883"/>
<keyword evidence="2" id="KW-0560">Oxidoreductase</keyword>
<keyword evidence="4" id="KW-1185">Reference proteome</keyword>
<proteinExistence type="inferred from homology"/>
<reference evidence="4" key="2">
    <citation type="submission" date="2010-04" db="EMBL/GenBank/DDBJ databases">
        <authorList>
            <person name="Buell R."/>
            <person name="Hamilton J."/>
            <person name="Hostetler J."/>
        </authorList>
    </citation>
    <scope>NUCLEOTIDE SEQUENCE [LARGE SCALE GENOMIC DNA]</scope>
    <source>
        <strain evidence="4">DAOM:BR144</strain>
    </source>
</reference>
<dbReference type="STRING" id="431595.K3W883"/>
<dbReference type="OMA" id="AYPEVIC"/>
<evidence type="ECO:0000256" key="2">
    <source>
        <dbReference type="ARBA" id="ARBA00023002"/>
    </source>
</evidence>